<keyword evidence="2" id="KW-0812">Transmembrane</keyword>
<evidence type="ECO:0000256" key="3">
    <source>
        <dbReference type="SAM" id="SignalP"/>
    </source>
</evidence>
<organism evidence="4 5">
    <name type="scientific">Candidatus Giovannonibacteria bacterium GW2011_GWF2_42_19</name>
    <dbReference type="NCBI Taxonomy" id="1618659"/>
    <lineage>
        <taxon>Bacteria</taxon>
        <taxon>Candidatus Giovannoniibacteriota</taxon>
    </lineage>
</organism>
<evidence type="ECO:0000256" key="2">
    <source>
        <dbReference type="SAM" id="Phobius"/>
    </source>
</evidence>
<dbReference type="AlphaFoldDB" id="A0A0G0ZC07"/>
<feature type="signal peptide" evidence="3">
    <location>
        <begin position="1"/>
        <end position="20"/>
    </location>
</feature>
<feature type="transmembrane region" description="Helical" evidence="2">
    <location>
        <begin position="235"/>
        <end position="253"/>
    </location>
</feature>
<comment type="caution">
    <text evidence="4">The sequence shown here is derived from an EMBL/GenBank/DDBJ whole genome shotgun (WGS) entry which is preliminary data.</text>
</comment>
<keyword evidence="2" id="KW-0472">Membrane</keyword>
<keyword evidence="2" id="KW-1133">Transmembrane helix</keyword>
<dbReference type="STRING" id="1618659.UV11_C0031G0015"/>
<gene>
    <name evidence="4" type="ORF">UV11_C0031G0015</name>
</gene>
<feature type="chain" id="PRO_5002535691" evidence="3">
    <location>
        <begin position="21"/>
        <end position="388"/>
    </location>
</feature>
<feature type="coiled-coil region" evidence="1">
    <location>
        <begin position="113"/>
        <end position="196"/>
    </location>
</feature>
<sequence length="388" mass="43275">MNRIILLAFFVLVFAGFASAGEMDNVASQVFYRIGPGDPVEQVYAICADLQARQELPQGRFVKEKRSCAVDILQRTSGYRGKDAVEWFRQNVGEGSRIAFPFIPVQEVRSRMNAVHQEQVAALESDLNAAKTDVEKNAIANRHLEAEVARQKAELAQARSQLVATQKNVQSLQATNEALRSDNESLRQEKSKVADDLARSNVINNEHRAQHIEFTRIILKLTDQLDESRDYAQNVFFYAAIAAGAIIGFVLFMQLRLARSLKIYAVKIRGPVWQGVVGAGARDEQLASMAIKIRDAEDRWRVVEAREAQLKARLSRGPRKGDKLEVAFGKANRIFTLDELGYTCECGAQGILPEKTHLHLREKCPLEAPQREASGGKVVSLWSQTGVT</sequence>
<reference evidence="4 5" key="1">
    <citation type="journal article" date="2015" name="Nature">
        <title>rRNA introns, odd ribosomes, and small enigmatic genomes across a large radiation of phyla.</title>
        <authorList>
            <person name="Brown C.T."/>
            <person name="Hug L.A."/>
            <person name="Thomas B.C."/>
            <person name="Sharon I."/>
            <person name="Castelle C.J."/>
            <person name="Singh A."/>
            <person name="Wilkins M.J."/>
            <person name="Williams K.H."/>
            <person name="Banfield J.F."/>
        </authorList>
    </citation>
    <scope>NUCLEOTIDE SEQUENCE [LARGE SCALE GENOMIC DNA]</scope>
</reference>
<accession>A0A0G0ZC07</accession>
<keyword evidence="1" id="KW-0175">Coiled coil</keyword>
<proteinExistence type="predicted"/>
<protein>
    <submittedName>
        <fullName evidence="4">Uncharacterized protein</fullName>
    </submittedName>
</protein>
<name>A0A0G0ZC07_9BACT</name>
<dbReference type="Proteomes" id="UP000034036">
    <property type="component" value="Unassembled WGS sequence"/>
</dbReference>
<evidence type="ECO:0000313" key="4">
    <source>
        <dbReference type="EMBL" id="KKS46265.1"/>
    </source>
</evidence>
<dbReference type="EMBL" id="LCDF01000031">
    <property type="protein sequence ID" value="KKS46265.1"/>
    <property type="molecule type" value="Genomic_DNA"/>
</dbReference>
<evidence type="ECO:0000313" key="5">
    <source>
        <dbReference type="Proteomes" id="UP000034036"/>
    </source>
</evidence>
<evidence type="ECO:0000256" key="1">
    <source>
        <dbReference type="SAM" id="Coils"/>
    </source>
</evidence>
<keyword evidence="3" id="KW-0732">Signal</keyword>